<dbReference type="EMBL" id="JARTIK010000038">
    <property type="protein sequence ID" value="MED4681434.1"/>
    <property type="molecule type" value="Genomic_DNA"/>
</dbReference>
<reference evidence="1 2" key="1">
    <citation type="submission" date="2023-03" db="EMBL/GenBank/DDBJ databases">
        <title>Bacillus Genome Sequencing.</title>
        <authorList>
            <person name="Dunlap C."/>
        </authorList>
    </citation>
    <scope>NUCLEOTIDE SEQUENCE [LARGE SCALE GENOMIC DNA]</scope>
    <source>
        <strain evidence="1 2">NRS-319</strain>
    </source>
</reference>
<gene>
    <name evidence="1" type="ORF">P9485_27350</name>
</gene>
<evidence type="ECO:0000313" key="1">
    <source>
        <dbReference type="EMBL" id="MED4681434.1"/>
    </source>
</evidence>
<evidence type="ECO:0000313" key="2">
    <source>
        <dbReference type="Proteomes" id="UP001336122"/>
    </source>
</evidence>
<dbReference type="Proteomes" id="UP001336122">
    <property type="component" value="Unassembled WGS sequence"/>
</dbReference>
<protein>
    <recommendedName>
        <fullName evidence="3">Beta-lactamase inhibitor (BLIP)</fullName>
    </recommendedName>
</protein>
<name>A0ABU6PLZ9_9BACI</name>
<dbReference type="RefSeq" id="WP_000167952.1">
    <property type="nucleotide sequence ID" value="NZ_JARTIK010000038.1"/>
</dbReference>
<keyword evidence="2" id="KW-1185">Reference proteome</keyword>
<proteinExistence type="predicted"/>
<organism evidence="1 2">
    <name type="scientific">Bacillus nitratireducens</name>
    <dbReference type="NCBI Taxonomy" id="2026193"/>
    <lineage>
        <taxon>Bacteria</taxon>
        <taxon>Bacillati</taxon>
        <taxon>Bacillota</taxon>
        <taxon>Bacilli</taxon>
        <taxon>Bacillales</taxon>
        <taxon>Bacillaceae</taxon>
        <taxon>Bacillus</taxon>
        <taxon>Bacillus cereus group</taxon>
    </lineage>
</organism>
<evidence type="ECO:0008006" key="3">
    <source>
        <dbReference type="Google" id="ProtNLM"/>
    </source>
</evidence>
<sequence length="103" mass="11992">MTKTKKRNIIILTILILLITCTAYIIHNRNTTKERAAEVAIKHMKTEENIDVTVTKVEIQHMMREGFIDIKGHTKNDKNRKFHVTINKTQNYSVMGWGLDDPK</sequence>
<accession>A0ABU6PLZ9</accession>
<comment type="caution">
    <text evidence="1">The sequence shown here is derived from an EMBL/GenBank/DDBJ whole genome shotgun (WGS) entry which is preliminary data.</text>
</comment>